<evidence type="ECO:0000259" key="1">
    <source>
        <dbReference type="PROSITE" id="PS50093"/>
    </source>
</evidence>
<feature type="domain" description="PKD" evidence="1">
    <location>
        <begin position="116"/>
        <end position="173"/>
    </location>
</feature>
<organism evidence="2 3">
    <name type="scientific">Coccomyxa viridis</name>
    <dbReference type="NCBI Taxonomy" id="1274662"/>
    <lineage>
        <taxon>Eukaryota</taxon>
        <taxon>Viridiplantae</taxon>
        <taxon>Chlorophyta</taxon>
        <taxon>core chlorophytes</taxon>
        <taxon>Trebouxiophyceae</taxon>
        <taxon>Trebouxiophyceae incertae sedis</taxon>
        <taxon>Coccomyxaceae</taxon>
        <taxon>Coccomyxa</taxon>
    </lineage>
</organism>
<dbReference type="Proteomes" id="UP001314263">
    <property type="component" value="Unassembled WGS sequence"/>
</dbReference>
<dbReference type="Gene3D" id="2.60.40.10">
    <property type="entry name" value="Immunoglobulins"/>
    <property type="match status" value="3"/>
</dbReference>
<gene>
    <name evidence="2" type="ORF">CVIRNUC_011051</name>
</gene>
<dbReference type="EMBL" id="CAUYUE010000018">
    <property type="protein sequence ID" value="CAK0787829.1"/>
    <property type="molecule type" value="Genomic_DNA"/>
</dbReference>
<dbReference type="SUPFAM" id="SSF49299">
    <property type="entry name" value="PKD domain"/>
    <property type="match status" value="2"/>
</dbReference>
<dbReference type="AlphaFoldDB" id="A0AAV1IKI9"/>
<comment type="caution">
    <text evidence="2">The sequence shown here is derived from an EMBL/GenBank/DDBJ whole genome shotgun (WGS) entry which is preliminary data.</text>
</comment>
<dbReference type="InterPro" id="IPR013783">
    <property type="entry name" value="Ig-like_fold"/>
</dbReference>
<sequence length="270" mass="27634">MRRLLQDSIPLGGQNISVSFGDGSATVVVTTASNGTATLLHTYAALGTYNASATYAGNVQCLPSNAIDTVEIGKSSSSTTLTIDTETPTAIEPVTFTVVVDSATAGKLANVNVMLTYGDGSTNTSITNANGEATFTHVYALAGDYSVVATFAGDETYSRSTAMTTLEVSLESTSISLLFHPDPAATTAFTIFTATLTYGEPVSTGLSGKSITFNFGDGTGNFTSNTLSNGVASLLHTYSTDGTYSASATFEGDGTYHGSTSTVSVLSQSP</sequence>
<protein>
    <recommendedName>
        <fullName evidence="1">PKD domain-containing protein</fullName>
    </recommendedName>
</protein>
<accession>A0AAV1IKI9</accession>
<reference evidence="2 3" key="1">
    <citation type="submission" date="2023-10" db="EMBL/GenBank/DDBJ databases">
        <authorList>
            <person name="Maclean D."/>
            <person name="Macfadyen A."/>
        </authorList>
    </citation>
    <scope>NUCLEOTIDE SEQUENCE [LARGE SCALE GENOMIC DNA]</scope>
</reference>
<dbReference type="InterPro" id="IPR000601">
    <property type="entry name" value="PKD_dom"/>
</dbReference>
<proteinExistence type="predicted"/>
<dbReference type="Pfam" id="PF00801">
    <property type="entry name" value="PKD"/>
    <property type="match status" value="1"/>
</dbReference>
<dbReference type="PROSITE" id="PS50093">
    <property type="entry name" value="PKD"/>
    <property type="match status" value="1"/>
</dbReference>
<evidence type="ECO:0000313" key="2">
    <source>
        <dbReference type="EMBL" id="CAK0787829.1"/>
    </source>
</evidence>
<dbReference type="InterPro" id="IPR035986">
    <property type="entry name" value="PKD_dom_sf"/>
</dbReference>
<keyword evidence="3" id="KW-1185">Reference proteome</keyword>
<evidence type="ECO:0000313" key="3">
    <source>
        <dbReference type="Proteomes" id="UP001314263"/>
    </source>
</evidence>
<name>A0AAV1IKI9_9CHLO</name>